<evidence type="ECO:0000313" key="2">
    <source>
        <dbReference type="EMBL" id="QIZ09677.1"/>
    </source>
</evidence>
<accession>A0A6H1P8F9</accession>
<dbReference type="AlphaFoldDB" id="A0A6H1P8F9"/>
<sequence length="157" mass="15634">MYLGTNFMPPVIHPTQQIVNHTFSTTVVPHIHPVHTTTVNHHLYQHKHYCPQTASCAEEVCNQQINCCNPCAPAAMPVAMPAANALPNVPPGMGGPGFGPGGPGFGPGGPGFGPGGPGFGPGGPGFGPGGPGFGPGGPGFGPGGPGFAPGPFMGPRR</sequence>
<keyword evidence="2" id="KW-0946">Virion</keyword>
<organism evidence="2 3">
    <name type="scientific">Priestia megaterium</name>
    <name type="common">Bacillus megaterium</name>
    <dbReference type="NCBI Taxonomy" id="1404"/>
    <lineage>
        <taxon>Bacteria</taxon>
        <taxon>Bacillati</taxon>
        <taxon>Bacillota</taxon>
        <taxon>Bacilli</taxon>
        <taxon>Bacillales</taxon>
        <taxon>Bacillaceae</taxon>
        <taxon>Priestia</taxon>
    </lineage>
</organism>
<dbReference type="Proteomes" id="UP000501868">
    <property type="component" value="Chromosome"/>
</dbReference>
<proteinExistence type="predicted"/>
<dbReference type="InterPro" id="IPR020108">
    <property type="entry name" value="Spore_coat_CotD"/>
</dbReference>
<reference evidence="2 3" key="1">
    <citation type="submission" date="2020-04" db="EMBL/GenBank/DDBJ databases">
        <title>Genome-Wide Identification of 5-Methylcytosine Sites in Bacterial Genomes By High-Throughput Sequencing of MspJI Restriction Fragments.</title>
        <authorList>
            <person name="Wu V."/>
        </authorList>
    </citation>
    <scope>NUCLEOTIDE SEQUENCE [LARGE SCALE GENOMIC DNA]</scope>
    <source>
        <strain evidence="2 3">S2</strain>
    </source>
</reference>
<protein>
    <submittedName>
        <fullName evidence="2">Spore coat protein CotD</fullName>
    </submittedName>
</protein>
<gene>
    <name evidence="2" type="ORF">HFZ78_25825</name>
</gene>
<dbReference type="EMBL" id="CP051128">
    <property type="protein sequence ID" value="QIZ09677.1"/>
    <property type="molecule type" value="Genomic_DNA"/>
</dbReference>
<evidence type="ECO:0000256" key="1">
    <source>
        <dbReference type="SAM" id="MobiDB-lite"/>
    </source>
</evidence>
<feature type="compositionally biased region" description="Gly residues" evidence="1">
    <location>
        <begin position="101"/>
        <end position="147"/>
    </location>
</feature>
<keyword evidence="2" id="KW-0167">Capsid protein</keyword>
<dbReference type="Pfam" id="PF11122">
    <property type="entry name" value="Spore-coat_CotD"/>
    <property type="match status" value="1"/>
</dbReference>
<evidence type="ECO:0000313" key="3">
    <source>
        <dbReference type="Proteomes" id="UP000501868"/>
    </source>
</evidence>
<name>A0A6H1P8F9_PRIMG</name>
<feature type="region of interest" description="Disordered" evidence="1">
    <location>
        <begin position="101"/>
        <end position="157"/>
    </location>
</feature>
<reference evidence="2 3" key="2">
    <citation type="submission" date="2020-04" db="EMBL/GenBank/DDBJ databases">
        <authorList>
            <person name="Fomenkov A."/>
            <person name="Anton B.P."/>
            <person name="Roberts R.J."/>
        </authorList>
    </citation>
    <scope>NUCLEOTIDE SEQUENCE [LARGE SCALE GENOMIC DNA]</scope>
    <source>
        <strain evidence="2 3">S2</strain>
    </source>
</reference>